<feature type="transmembrane region" description="Helical" evidence="6">
    <location>
        <begin position="338"/>
        <end position="362"/>
    </location>
</feature>
<dbReference type="EMBL" id="JBHTCJ010000020">
    <property type="protein sequence ID" value="MFC7344830.1"/>
    <property type="molecule type" value="Genomic_DNA"/>
</dbReference>
<dbReference type="PROSITE" id="PS50850">
    <property type="entry name" value="MFS"/>
    <property type="match status" value="1"/>
</dbReference>
<feature type="transmembrane region" description="Helical" evidence="6">
    <location>
        <begin position="106"/>
        <end position="126"/>
    </location>
</feature>
<feature type="transmembrane region" description="Helical" evidence="6">
    <location>
        <begin position="314"/>
        <end position="332"/>
    </location>
</feature>
<name>A0ABW2LT84_9PSEU</name>
<dbReference type="InterPro" id="IPR011701">
    <property type="entry name" value="MFS"/>
</dbReference>
<evidence type="ECO:0000256" key="4">
    <source>
        <dbReference type="ARBA" id="ARBA00023136"/>
    </source>
</evidence>
<gene>
    <name evidence="8" type="ORF">ACFQRI_25760</name>
</gene>
<dbReference type="Proteomes" id="UP001596504">
    <property type="component" value="Unassembled WGS sequence"/>
</dbReference>
<accession>A0ABW2LT84</accession>
<reference evidence="9" key="1">
    <citation type="journal article" date="2019" name="Int. J. Syst. Evol. Microbiol.">
        <title>The Global Catalogue of Microorganisms (GCM) 10K type strain sequencing project: providing services to taxonomists for standard genome sequencing and annotation.</title>
        <authorList>
            <consortium name="The Broad Institute Genomics Platform"/>
            <consortium name="The Broad Institute Genome Sequencing Center for Infectious Disease"/>
            <person name="Wu L."/>
            <person name="Ma J."/>
        </authorList>
    </citation>
    <scope>NUCLEOTIDE SEQUENCE [LARGE SCALE GENOMIC DNA]</scope>
    <source>
        <strain evidence="9">WLHS5</strain>
    </source>
</reference>
<proteinExistence type="predicted"/>
<dbReference type="PANTHER" id="PTHR23528:SF1">
    <property type="entry name" value="MAJOR FACILITATOR SUPERFAMILY (MFS) PROFILE DOMAIN-CONTAINING PROTEIN"/>
    <property type="match status" value="1"/>
</dbReference>
<keyword evidence="9" id="KW-1185">Reference proteome</keyword>
<protein>
    <submittedName>
        <fullName evidence="8">MFS transporter</fullName>
    </submittedName>
</protein>
<evidence type="ECO:0000313" key="8">
    <source>
        <dbReference type="EMBL" id="MFC7344830.1"/>
    </source>
</evidence>
<comment type="subcellular location">
    <subcellularLocation>
        <location evidence="1">Cell membrane</location>
        <topology evidence="1">Multi-pass membrane protein</topology>
    </subcellularLocation>
</comment>
<feature type="region of interest" description="Disordered" evidence="5">
    <location>
        <begin position="1"/>
        <end position="24"/>
    </location>
</feature>
<dbReference type="InterPro" id="IPR036259">
    <property type="entry name" value="MFS_trans_sf"/>
</dbReference>
<keyword evidence="2 6" id="KW-0812">Transmembrane</keyword>
<feature type="transmembrane region" description="Helical" evidence="6">
    <location>
        <begin position="132"/>
        <end position="153"/>
    </location>
</feature>
<keyword evidence="4 6" id="KW-0472">Membrane</keyword>
<keyword evidence="3 6" id="KW-1133">Transmembrane helix</keyword>
<organism evidence="8 9">
    <name type="scientific">Saccharopolyspora griseoalba</name>
    <dbReference type="NCBI Taxonomy" id="1431848"/>
    <lineage>
        <taxon>Bacteria</taxon>
        <taxon>Bacillati</taxon>
        <taxon>Actinomycetota</taxon>
        <taxon>Actinomycetes</taxon>
        <taxon>Pseudonocardiales</taxon>
        <taxon>Pseudonocardiaceae</taxon>
        <taxon>Saccharopolyspora</taxon>
    </lineage>
</organism>
<evidence type="ECO:0000259" key="7">
    <source>
        <dbReference type="PROSITE" id="PS50850"/>
    </source>
</evidence>
<evidence type="ECO:0000256" key="5">
    <source>
        <dbReference type="SAM" id="MobiDB-lite"/>
    </source>
</evidence>
<evidence type="ECO:0000256" key="1">
    <source>
        <dbReference type="ARBA" id="ARBA00004651"/>
    </source>
</evidence>
<dbReference type="PANTHER" id="PTHR23528">
    <property type="match status" value="1"/>
</dbReference>
<feature type="transmembrane region" description="Helical" evidence="6">
    <location>
        <begin position="410"/>
        <end position="429"/>
    </location>
</feature>
<feature type="transmembrane region" description="Helical" evidence="6">
    <location>
        <begin position="248"/>
        <end position="268"/>
    </location>
</feature>
<dbReference type="RefSeq" id="WP_380673001.1">
    <property type="nucleotide sequence ID" value="NZ_JBHTCJ010000020.1"/>
</dbReference>
<evidence type="ECO:0000256" key="6">
    <source>
        <dbReference type="SAM" id="Phobius"/>
    </source>
</evidence>
<evidence type="ECO:0000256" key="2">
    <source>
        <dbReference type="ARBA" id="ARBA00022692"/>
    </source>
</evidence>
<evidence type="ECO:0000256" key="3">
    <source>
        <dbReference type="ARBA" id="ARBA00022989"/>
    </source>
</evidence>
<dbReference type="Gene3D" id="1.20.1250.20">
    <property type="entry name" value="MFS general substrate transporter like domains"/>
    <property type="match status" value="2"/>
</dbReference>
<dbReference type="InterPro" id="IPR020846">
    <property type="entry name" value="MFS_dom"/>
</dbReference>
<feature type="transmembrane region" description="Helical" evidence="6">
    <location>
        <begin position="280"/>
        <end position="302"/>
    </location>
</feature>
<dbReference type="Pfam" id="PF07690">
    <property type="entry name" value="MFS_1"/>
    <property type="match status" value="1"/>
</dbReference>
<evidence type="ECO:0000313" key="9">
    <source>
        <dbReference type="Proteomes" id="UP001596504"/>
    </source>
</evidence>
<dbReference type="SUPFAM" id="SSF103473">
    <property type="entry name" value="MFS general substrate transporter"/>
    <property type="match status" value="1"/>
</dbReference>
<sequence length="433" mass="45005">MPVPVHNTRAAAGARTPRCGEKPTEPKSAGFVFALGFAQFGLYVALLGPVMVSMALKVATLTDVATERTAALGTILGPGAIAAVVANVVFGRLSDRTTSRFGRRKPWIVGGAVAMALALLWVSQAGSVPGLLIGWVAAQLAANACFSPFIATLSDQLPEKQHAKVSAMVGIMQNVGILGATQIASALTDDMLLLFAVPAAIGVIGMLIYAAVLPDPVLEAKPGRLDFRELLRTFWVNPLRHPDFGLAWASRFCVILASFLFTTFRFNFLVDRLGLDDTAAAGAVATATLVYTIALVGAGWLAGVISDRTGKRKSMVAASALLFGIGTAMLAHTDTLTAFYLVEAIMGVAYGIYVSVDMALVLEVLPDPDDAGKDLGVFNIANALPQSAAPFLGAMLLGAGAAAGGPNYSLLLWAAGLVCLAGALVILPIKKVR</sequence>
<feature type="domain" description="Major facilitator superfamily (MFS) profile" evidence="7">
    <location>
        <begin position="243"/>
        <end position="433"/>
    </location>
</feature>
<feature type="transmembrane region" description="Helical" evidence="6">
    <location>
        <begin position="191"/>
        <end position="212"/>
    </location>
</feature>
<feature type="transmembrane region" description="Helical" evidence="6">
    <location>
        <begin position="31"/>
        <end position="52"/>
    </location>
</feature>
<feature type="transmembrane region" description="Helical" evidence="6">
    <location>
        <begin position="72"/>
        <end position="94"/>
    </location>
</feature>
<comment type="caution">
    <text evidence="8">The sequence shown here is derived from an EMBL/GenBank/DDBJ whole genome shotgun (WGS) entry which is preliminary data.</text>
</comment>